<dbReference type="GO" id="GO:0005886">
    <property type="term" value="C:plasma membrane"/>
    <property type="evidence" value="ECO:0007669"/>
    <property type="project" value="UniProtKB-SubCell"/>
</dbReference>
<dbReference type="InterPro" id="IPR020846">
    <property type="entry name" value="MFS_dom"/>
</dbReference>
<dbReference type="Proteomes" id="UP000198609">
    <property type="component" value="Unassembled WGS sequence"/>
</dbReference>
<comment type="similarity">
    <text evidence="2">Belongs to the major facilitator superfamily. Metabolite:H+ Symporter (MHS) family (TC 2.A.1.6) family.</text>
</comment>
<protein>
    <recommendedName>
        <fullName evidence="10">Putative proline/betaine transporter</fullName>
    </recommendedName>
</protein>
<feature type="transmembrane region" description="Helical" evidence="12">
    <location>
        <begin position="310"/>
        <end position="329"/>
    </location>
</feature>
<evidence type="ECO:0000256" key="8">
    <source>
        <dbReference type="ARBA" id="ARBA00023136"/>
    </source>
</evidence>
<feature type="transmembrane region" description="Helical" evidence="12">
    <location>
        <begin position="58"/>
        <end position="79"/>
    </location>
</feature>
<sequence>MSTTMSTKLPAPGLSRRKIFLATSFGHAIEWYEFSAYGFMAVYLAAVFFPSGNPTTGLLATFGVFGLTFFIRPLGAVVFGPLADRIGRKRVLVIVLLLMSGSTALIGALPGYATIGAAAPLLLVALRALQNFSAAGELGSVSAFIVEYSGPRRRGFGTSWLMFSATIGFTSGSALVSGLVSLVGDTAMEQWAWRIPFLLAAPLGLIGLYIRLRLEDTPEFRTLKKADKVAKSPLREALSYRRQIFTTMGLAGLHASSYYIVLTFMASYITTTLGFGSGVALTGTLSAAVATMAVIPVVGALSDRVGRRPILITASAALVIAPFPVFSLITTSPTAVVVGQVVLGLLVGTLVSTTLVSMTEIFPARVRVAGSSFAYSIANAVLGGSAPFIATFLIDKTGSAISPAAYLVFTSLLGLAASLAYRDASDAKAVGAPVPDPAHTTDPQRLPLPTPERGSG</sequence>
<feature type="transmembrane region" description="Helical" evidence="12">
    <location>
        <begin position="400"/>
        <end position="421"/>
    </location>
</feature>
<evidence type="ECO:0000256" key="6">
    <source>
        <dbReference type="ARBA" id="ARBA00022847"/>
    </source>
</evidence>
<feature type="domain" description="Major facilitator superfamily (MFS) profile" evidence="13">
    <location>
        <begin position="19"/>
        <end position="428"/>
    </location>
</feature>
<evidence type="ECO:0000259" key="13">
    <source>
        <dbReference type="PROSITE" id="PS50850"/>
    </source>
</evidence>
<evidence type="ECO:0000256" key="7">
    <source>
        <dbReference type="ARBA" id="ARBA00022989"/>
    </source>
</evidence>
<dbReference type="PANTHER" id="PTHR43528">
    <property type="entry name" value="ALPHA-KETOGLUTARATE PERMEASE"/>
    <property type="match status" value="1"/>
</dbReference>
<keyword evidence="6" id="KW-0769">Symport</keyword>
<dbReference type="EMBL" id="FNST01000001">
    <property type="protein sequence ID" value="SEB30371.1"/>
    <property type="molecule type" value="Genomic_DNA"/>
</dbReference>
<feature type="transmembrane region" description="Helical" evidence="12">
    <location>
        <begin position="121"/>
        <end position="146"/>
    </location>
</feature>
<feature type="transmembrane region" description="Helical" evidence="12">
    <location>
        <begin position="91"/>
        <end position="115"/>
    </location>
</feature>
<feature type="transmembrane region" description="Helical" evidence="12">
    <location>
        <begin position="341"/>
        <end position="361"/>
    </location>
</feature>
<evidence type="ECO:0000313" key="15">
    <source>
        <dbReference type="Proteomes" id="UP000198609"/>
    </source>
</evidence>
<keyword evidence="8 12" id="KW-0472">Membrane</keyword>
<accession>A0A1H4I8Q8</accession>
<gene>
    <name evidence="14" type="ORF">SAMN04490356_0205</name>
</gene>
<evidence type="ECO:0000256" key="11">
    <source>
        <dbReference type="SAM" id="MobiDB-lite"/>
    </source>
</evidence>
<keyword evidence="4" id="KW-1003">Cell membrane</keyword>
<evidence type="ECO:0000256" key="12">
    <source>
        <dbReference type="SAM" id="Phobius"/>
    </source>
</evidence>
<comment type="subcellular location">
    <subcellularLocation>
        <location evidence="1">Cell membrane</location>
        <topology evidence="1">Multi-pass membrane protein</topology>
    </subcellularLocation>
</comment>
<evidence type="ECO:0000256" key="1">
    <source>
        <dbReference type="ARBA" id="ARBA00004651"/>
    </source>
</evidence>
<dbReference type="InterPro" id="IPR005829">
    <property type="entry name" value="Sugar_transporter_CS"/>
</dbReference>
<dbReference type="PANTHER" id="PTHR43528:SF1">
    <property type="entry name" value="ALPHA-KETOGLUTARATE PERMEASE"/>
    <property type="match status" value="1"/>
</dbReference>
<feature type="transmembrane region" description="Helical" evidence="12">
    <location>
        <begin position="275"/>
        <end position="298"/>
    </location>
</feature>
<comment type="function">
    <text evidence="9">May be a proton symporter involved in the uptake of osmolytes such as proline and glycine betaine.</text>
</comment>
<evidence type="ECO:0000256" key="10">
    <source>
        <dbReference type="ARBA" id="ARBA00039918"/>
    </source>
</evidence>
<feature type="transmembrane region" description="Helical" evidence="12">
    <location>
        <begin position="373"/>
        <end position="394"/>
    </location>
</feature>
<organism evidence="14 15">
    <name type="scientific">Streptomyces melanosporofaciens</name>
    <dbReference type="NCBI Taxonomy" id="67327"/>
    <lineage>
        <taxon>Bacteria</taxon>
        <taxon>Bacillati</taxon>
        <taxon>Actinomycetota</taxon>
        <taxon>Actinomycetes</taxon>
        <taxon>Kitasatosporales</taxon>
        <taxon>Streptomycetaceae</taxon>
        <taxon>Streptomyces</taxon>
        <taxon>Streptomyces violaceusniger group</taxon>
    </lineage>
</organism>
<dbReference type="InterPro" id="IPR011701">
    <property type="entry name" value="MFS"/>
</dbReference>
<feature type="transmembrane region" description="Helical" evidence="12">
    <location>
        <begin position="244"/>
        <end position="269"/>
    </location>
</feature>
<dbReference type="InterPro" id="IPR051084">
    <property type="entry name" value="H+-coupled_symporters"/>
</dbReference>
<dbReference type="SUPFAM" id="SSF103473">
    <property type="entry name" value="MFS general substrate transporter"/>
    <property type="match status" value="1"/>
</dbReference>
<keyword evidence="15" id="KW-1185">Reference proteome</keyword>
<evidence type="ECO:0000256" key="9">
    <source>
        <dbReference type="ARBA" id="ARBA00037295"/>
    </source>
</evidence>
<feature type="transmembrane region" description="Helical" evidence="12">
    <location>
        <begin position="34"/>
        <end position="52"/>
    </location>
</feature>
<dbReference type="Gene3D" id="1.20.1250.20">
    <property type="entry name" value="MFS general substrate transporter like domains"/>
    <property type="match status" value="2"/>
</dbReference>
<feature type="transmembrane region" description="Helical" evidence="12">
    <location>
        <begin position="191"/>
        <end position="212"/>
    </location>
</feature>
<feature type="transmembrane region" description="Helical" evidence="12">
    <location>
        <begin position="158"/>
        <end position="179"/>
    </location>
</feature>
<evidence type="ECO:0000256" key="3">
    <source>
        <dbReference type="ARBA" id="ARBA00022448"/>
    </source>
</evidence>
<name>A0A1H4I8Q8_STRMJ</name>
<dbReference type="GO" id="GO:0015293">
    <property type="term" value="F:symporter activity"/>
    <property type="evidence" value="ECO:0007669"/>
    <property type="project" value="UniProtKB-KW"/>
</dbReference>
<feature type="region of interest" description="Disordered" evidence="11">
    <location>
        <begin position="429"/>
        <end position="456"/>
    </location>
</feature>
<evidence type="ECO:0000256" key="2">
    <source>
        <dbReference type="ARBA" id="ARBA00008240"/>
    </source>
</evidence>
<dbReference type="InterPro" id="IPR036259">
    <property type="entry name" value="MFS_trans_sf"/>
</dbReference>
<evidence type="ECO:0000256" key="5">
    <source>
        <dbReference type="ARBA" id="ARBA00022692"/>
    </source>
</evidence>
<keyword evidence="7 12" id="KW-1133">Transmembrane helix</keyword>
<dbReference type="AlphaFoldDB" id="A0A1H4I8Q8"/>
<dbReference type="PROSITE" id="PS50850">
    <property type="entry name" value="MFS"/>
    <property type="match status" value="1"/>
</dbReference>
<keyword evidence="5 12" id="KW-0812">Transmembrane</keyword>
<keyword evidence="3" id="KW-0813">Transport</keyword>
<reference evidence="15" key="1">
    <citation type="submission" date="2016-10" db="EMBL/GenBank/DDBJ databases">
        <authorList>
            <person name="Varghese N."/>
            <person name="Submissions S."/>
        </authorList>
    </citation>
    <scope>NUCLEOTIDE SEQUENCE [LARGE SCALE GENOMIC DNA]</scope>
    <source>
        <strain evidence="15">DSM 40318</strain>
    </source>
</reference>
<proteinExistence type="inferred from homology"/>
<dbReference type="PROSITE" id="PS00216">
    <property type="entry name" value="SUGAR_TRANSPORT_1"/>
    <property type="match status" value="1"/>
</dbReference>
<dbReference type="FunFam" id="1.20.1250.20:FF:000001">
    <property type="entry name" value="Dicarboxylate MFS transporter"/>
    <property type="match status" value="1"/>
</dbReference>
<evidence type="ECO:0000313" key="14">
    <source>
        <dbReference type="EMBL" id="SEB30371.1"/>
    </source>
</evidence>
<dbReference type="Pfam" id="PF07690">
    <property type="entry name" value="MFS_1"/>
    <property type="match status" value="1"/>
</dbReference>
<evidence type="ECO:0000256" key="4">
    <source>
        <dbReference type="ARBA" id="ARBA00022475"/>
    </source>
</evidence>